<dbReference type="Proteomes" id="UP000315995">
    <property type="component" value="Chromosome"/>
</dbReference>
<name>A0A4Y6Q0A2_PERCE</name>
<evidence type="ECO:0000256" key="2">
    <source>
        <dbReference type="ARBA" id="ARBA00022490"/>
    </source>
</evidence>
<evidence type="ECO:0000256" key="6">
    <source>
        <dbReference type="HAMAP-Rule" id="MF_00801"/>
    </source>
</evidence>
<keyword evidence="6" id="KW-0479">Metal-binding</keyword>
<dbReference type="GO" id="GO:0043737">
    <property type="term" value="F:deoxyribonuclease V activity"/>
    <property type="evidence" value="ECO:0007669"/>
    <property type="project" value="UniProtKB-UniRule"/>
</dbReference>
<accession>A0A5B8YF39</accession>
<dbReference type="GO" id="GO:0016891">
    <property type="term" value="F:RNA endonuclease activity producing 5'-phosphomonoesters, hydrolytic mechanism"/>
    <property type="evidence" value="ECO:0007669"/>
    <property type="project" value="TreeGrafter"/>
</dbReference>
<evidence type="ECO:0000313" key="7">
    <source>
        <dbReference type="EMBL" id="QDG53952.1"/>
    </source>
</evidence>
<comment type="cofactor">
    <cofactor evidence="6">
        <name>Mg(2+)</name>
        <dbReference type="ChEBI" id="CHEBI:18420"/>
    </cofactor>
</comment>
<evidence type="ECO:0000256" key="1">
    <source>
        <dbReference type="ARBA" id="ARBA00004496"/>
    </source>
</evidence>
<proteinExistence type="inferred from homology"/>
<comment type="catalytic activity">
    <reaction evidence="6">
        <text>Endonucleolytic cleavage at apurinic or apyrimidinic sites to products with a 5'-phosphate.</text>
        <dbReference type="EC" id="3.1.21.7"/>
    </reaction>
</comment>
<keyword evidence="2 6" id="KW-0963">Cytoplasm</keyword>
<dbReference type="GO" id="GO:0006281">
    <property type="term" value="P:DNA repair"/>
    <property type="evidence" value="ECO:0007669"/>
    <property type="project" value="UniProtKB-UniRule"/>
</dbReference>
<sequence length="222" mass="24834">MHDWDITFEQAKQIQQELRDKVREAPLPGPVRLVAGADASFSKGSDDMFAAIVVLDAKTLEVVDVGRAECRALFPYVPGYLSFREAPALLQAWEELDVEPDLLVCDAQGRAHPRKFGLACHMGVLLDIPTIGSAKNLLCGEHRDPAPDKGSYRSIYDREGEVIGSVLRTRAEVNPVYVSVGHKITLPAARRQIMRFSPKYRIPEPIRHAHNEVNRMRRAALE</sequence>
<keyword evidence="3 6" id="KW-0540">Nuclease</keyword>
<keyword evidence="5 6" id="KW-0378">Hydrolase</keyword>
<protein>
    <recommendedName>
        <fullName evidence="6">Endonuclease V</fullName>
        <ecNumber evidence="6">3.1.21.7</ecNumber>
    </recommendedName>
    <alternativeName>
        <fullName evidence="6">Deoxyinosine 3'endonuclease</fullName>
    </alternativeName>
    <alternativeName>
        <fullName evidence="6">Deoxyribonuclease V</fullName>
        <shortName evidence="6">DNase V</shortName>
    </alternativeName>
</protein>
<feature type="binding site" evidence="6">
    <location>
        <position position="38"/>
    </location>
    <ligand>
        <name>Mg(2+)</name>
        <dbReference type="ChEBI" id="CHEBI:18420"/>
    </ligand>
</feature>
<keyword evidence="6" id="KW-0234">DNA repair</keyword>
<dbReference type="GO" id="GO:0003727">
    <property type="term" value="F:single-stranded RNA binding"/>
    <property type="evidence" value="ECO:0007669"/>
    <property type="project" value="TreeGrafter"/>
</dbReference>
<feature type="binding site" evidence="6">
    <location>
        <position position="106"/>
    </location>
    <ligand>
        <name>Mg(2+)</name>
        <dbReference type="ChEBI" id="CHEBI:18420"/>
    </ligand>
</feature>
<dbReference type="PANTHER" id="PTHR28511">
    <property type="entry name" value="ENDONUCLEASE V"/>
    <property type="match status" value="1"/>
</dbReference>
<keyword evidence="8" id="KW-1185">Reference proteome</keyword>
<dbReference type="EC" id="3.1.21.7" evidence="6"/>
<dbReference type="EMBL" id="CP041186">
    <property type="protein sequence ID" value="QDG53952.1"/>
    <property type="molecule type" value="Genomic_DNA"/>
</dbReference>
<keyword evidence="4 6" id="KW-0255">Endonuclease</keyword>
<organism evidence="7 8">
    <name type="scientific">Persicimonas caeni</name>
    <dbReference type="NCBI Taxonomy" id="2292766"/>
    <lineage>
        <taxon>Bacteria</taxon>
        <taxon>Deltaproteobacteria</taxon>
        <taxon>Bradymonadales</taxon>
        <taxon>Bradymonadaceae</taxon>
        <taxon>Persicimonas</taxon>
    </lineage>
</organism>
<dbReference type="GO" id="GO:0000287">
    <property type="term" value="F:magnesium ion binding"/>
    <property type="evidence" value="ECO:0007669"/>
    <property type="project" value="UniProtKB-UniRule"/>
</dbReference>
<comment type="subcellular location">
    <subcellularLocation>
        <location evidence="1 6">Cytoplasm</location>
    </subcellularLocation>
</comment>
<feature type="site" description="Interaction with target DNA" evidence="6">
    <location>
        <position position="76"/>
    </location>
</feature>
<accession>A0A4Y6Q0A2</accession>
<evidence type="ECO:0000256" key="4">
    <source>
        <dbReference type="ARBA" id="ARBA00022759"/>
    </source>
</evidence>
<dbReference type="AlphaFoldDB" id="A0A4Y6Q0A2"/>
<evidence type="ECO:0000313" key="8">
    <source>
        <dbReference type="Proteomes" id="UP000315995"/>
    </source>
</evidence>
<dbReference type="NCBIfam" id="NF008629">
    <property type="entry name" value="PRK11617.1"/>
    <property type="match status" value="1"/>
</dbReference>
<comment type="similarity">
    <text evidence="6">Belongs to the endonuclease V family.</text>
</comment>
<keyword evidence="6" id="KW-0460">Magnesium</keyword>
<dbReference type="RefSeq" id="WP_141200402.1">
    <property type="nucleotide sequence ID" value="NZ_CP041186.1"/>
</dbReference>
<reference evidence="7 8" key="1">
    <citation type="submission" date="2019-06" db="EMBL/GenBank/DDBJ databases">
        <title>Persicimonas caeni gen. nov., sp. nov., a predatory bacterium isolated from solar saltern.</title>
        <authorList>
            <person name="Wang S."/>
        </authorList>
    </citation>
    <scope>NUCLEOTIDE SEQUENCE [LARGE SCALE GENOMIC DNA]</scope>
    <source>
        <strain evidence="7 8">YN101</strain>
    </source>
</reference>
<dbReference type="GO" id="GO:0005737">
    <property type="term" value="C:cytoplasm"/>
    <property type="evidence" value="ECO:0007669"/>
    <property type="project" value="UniProtKB-SubCell"/>
</dbReference>
<evidence type="ECO:0000256" key="5">
    <source>
        <dbReference type="ARBA" id="ARBA00022801"/>
    </source>
</evidence>
<comment type="function">
    <text evidence="6">DNA repair enzyme involved in the repair of deaminated bases. Selectively cleaves double-stranded DNA at the second phosphodiester bond 3' to a deoxyinosine leaving behind the intact lesion on the nicked DNA.</text>
</comment>
<dbReference type="Gene3D" id="3.30.2170.10">
    <property type="entry name" value="archaeoglobus fulgidus dsm 4304 superfamily"/>
    <property type="match status" value="1"/>
</dbReference>
<dbReference type="CDD" id="cd06559">
    <property type="entry name" value="Endonuclease_V"/>
    <property type="match status" value="1"/>
</dbReference>
<evidence type="ECO:0000256" key="3">
    <source>
        <dbReference type="ARBA" id="ARBA00022722"/>
    </source>
</evidence>
<gene>
    <name evidence="6" type="primary">nfi</name>
    <name evidence="7" type="ORF">FIV42_25380</name>
</gene>
<dbReference type="OrthoDB" id="9790916at2"/>
<dbReference type="HAMAP" id="MF_00801">
    <property type="entry name" value="Endonuclease_5"/>
    <property type="match status" value="1"/>
</dbReference>
<dbReference type="PANTHER" id="PTHR28511:SF1">
    <property type="entry name" value="ENDONUCLEASE V"/>
    <property type="match status" value="1"/>
</dbReference>
<dbReference type="InterPro" id="IPR007581">
    <property type="entry name" value="Endonuclease-V"/>
</dbReference>
<keyword evidence="6" id="KW-0227">DNA damage</keyword>
<dbReference type="Pfam" id="PF04493">
    <property type="entry name" value="Endonuclease_5"/>
    <property type="match status" value="1"/>
</dbReference>